<keyword evidence="10" id="KW-1185">Reference proteome</keyword>
<proteinExistence type="inferred from homology"/>
<evidence type="ECO:0000256" key="5">
    <source>
        <dbReference type="ARBA" id="ARBA00023242"/>
    </source>
</evidence>
<dbReference type="PANTHER" id="PTHR12265">
    <property type="entry name" value="TRANSMEMBRANE PROTEIN 53"/>
    <property type="match status" value="1"/>
</dbReference>
<evidence type="ECO:0000313" key="9">
    <source>
        <dbReference type="EMBL" id="WFD42140.1"/>
    </source>
</evidence>
<dbReference type="Pfam" id="PF05705">
    <property type="entry name" value="DUF829"/>
    <property type="match status" value="1"/>
</dbReference>
<reference evidence="9" key="1">
    <citation type="submission" date="2023-02" db="EMBL/GenBank/DDBJ databases">
        <title>Mating type loci evolution in Malassezia.</title>
        <authorList>
            <person name="Coelho M.A."/>
        </authorList>
    </citation>
    <scope>NUCLEOTIDE SEQUENCE</scope>
    <source>
        <strain evidence="9">CBS 14136</strain>
    </source>
</reference>
<comment type="similarity">
    <text evidence="1">Belongs to the TMEM53 family.</text>
</comment>
<keyword evidence="4" id="KW-0472">Membrane</keyword>
<name>A0AAF0F766_9BASI</name>
<keyword evidence="5" id="KW-0539">Nucleus</keyword>
<evidence type="ECO:0000256" key="2">
    <source>
        <dbReference type="ARBA" id="ARBA00022692"/>
    </source>
</evidence>
<dbReference type="InterPro" id="IPR008547">
    <property type="entry name" value="DUF829_TMEM53"/>
</dbReference>
<evidence type="ECO:0000256" key="3">
    <source>
        <dbReference type="ARBA" id="ARBA00022989"/>
    </source>
</evidence>
<accession>A0AAF0F766</accession>
<evidence type="ECO:0000313" key="10">
    <source>
        <dbReference type="Proteomes" id="UP001214628"/>
    </source>
</evidence>
<keyword evidence="2" id="KW-0812">Transmembrane</keyword>
<dbReference type="SUPFAM" id="SSF53474">
    <property type="entry name" value="alpha/beta-Hydrolases"/>
    <property type="match status" value="1"/>
</dbReference>
<gene>
    <name evidence="9" type="ORF">MPSI1_000779</name>
</gene>
<evidence type="ECO:0000256" key="6">
    <source>
        <dbReference type="ARBA" id="ARBA00034303"/>
    </source>
</evidence>
<comment type="catalytic activity">
    <reaction evidence="8">
        <text>a monoacylglycerol + H2O = glycerol + a fatty acid + H(+)</text>
        <dbReference type="Rhea" id="RHEA:15245"/>
        <dbReference type="ChEBI" id="CHEBI:15377"/>
        <dbReference type="ChEBI" id="CHEBI:15378"/>
        <dbReference type="ChEBI" id="CHEBI:17408"/>
        <dbReference type="ChEBI" id="CHEBI:17754"/>
        <dbReference type="ChEBI" id="CHEBI:28868"/>
    </reaction>
</comment>
<evidence type="ECO:0000256" key="8">
    <source>
        <dbReference type="ARBA" id="ARBA00048461"/>
    </source>
</evidence>
<dbReference type="InterPro" id="IPR029058">
    <property type="entry name" value="AB_hydrolase_fold"/>
</dbReference>
<dbReference type="GO" id="GO:0005640">
    <property type="term" value="C:nuclear outer membrane"/>
    <property type="evidence" value="ECO:0007669"/>
    <property type="project" value="UniProtKB-SubCell"/>
</dbReference>
<keyword evidence="3" id="KW-1133">Transmembrane helix</keyword>
<evidence type="ECO:0000256" key="1">
    <source>
        <dbReference type="ARBA" id="ARBA00007387"/>
    </source>
</evidence>
<dbReference type="EMBL" id="CP118375">
    <property type="protein sequence ID" value="WFD42140.1"/>
    <property type="molecule type" value="Genomic_DNA"/>
</dbReference>
<dbReference type="PANTHER" id="PTHR12265:SF30">
    <property type="entry name" value="TRANSMEMBRANE PROTEIN 53"/>
    <property type="match status" value="1"/>
</dbReference>
<protein>
    <submittedName>
        <fullName evidence="9">Uncharacterized protein</fullName>
    </submittedName>
</protein>
<sequence length="325" mass="35729">MSGRTTATTLQKVGDLLYAVKPITGMRPSSHSPCAVMVHGWMDAEIKYVAKYAQPYVELFPNATVLVQLSTTRSSFLTSTPGGQSDTDLALNLLHEAHNGASASLPGVQPTVVFHSFSNGGMMPLHTLLQSGCKSQRKLPKPMAYIMDCSPGYLNGNKFAQAMAPMAPTDSYTAQFRHWATRNATRVLFNAITSYADMRKVDNPLEMVKKSVNETSTWAWGSEPQQLPPRLYTYTAADPFIDPDCVYEHAKQASLVNGTPVPEILSMENLSANQVRITDNPIQLCRWETANHCAIARSTPQIYWKAIQDFLKMAAAKNGSPQAKL</sequence>
<dbReference type="Proteomes" id="UP001214628">
    <property type="component" value="Chromosome 1"/>
</dbReference>
<evidence type="ECO:0000256" key="4">
    <source>
        <dbReference type="ARBA" id="ARBA00023136"/>
    </source>
</evidence>
<comment type="catalytic activity">
    <reaction evidence="7">
        <text>a diacylglycerol + H2O = a monoacylglycerol + a fatty acid + H(+)</text>
        <dbReference type="Rhea" id="RHEA:32731"/>
        <dbReference type="ChEBI" id="CHEBI:15377"/>
        <dbReference type="ChEBI" id="CHEBI:15378"/>
        <dbReference type="ChEBI" id="CHEBI:17408"/>
        <dbReference type="ChEBI" id="CHEBI:18035"/>
        <dbReference type="ChEBI" id="CHEBI:28868"/>
    </reaction>
</comment>
<organism evidence="9 10">
    <name type="scientific">Malassezia psittaci</name>
    <dbReference type="NCBI Taxonomy" id="1821823"/>
    <lineage>
        <taxon>Eukaryota</taxon>
        <taxon>Fungi</taxon>
        <taxon>Dikarya</taxon>
        <taxon>Basidiomycota</taxon>
        <taxon>Ustilaginomycotina</taxon>
        <taxon>Malasseziomycetes</taxon>
        <taxon>Malasseziales</taxon>
        <taxon>Malasseziaceae</taxon>
        <taxon>Malassezia</taxon>
    </lineage>
</organism>
<evidence type="ECO:0000256" key="7">
    <source>
        <dbReference type="ARBA" id="ARBA00047591"/>
    </source>
</evidence>
<dbReference type="AlphaFoldDB" id="A0AAF0F766"/>
<comment type="subcellular location">
    <subcellularLocation>
        <location evidence="6">Nucleus outer membrane</location>
        <topology evidence="6">Single-pass membrane protein</topology>
    </subcellularLocation>
</comment>